<keyword evidence="6" id="KW-1185">Reference proteome</keyword>
<dbReference type="RefSeq" id="WP_150353285.1">
    <property type="nucleotide sequence ID" value="NZ_RZNZ01000002.1"/>
</dbReference>
<dbReference type="Proteomes" id="UP000345527">
    <property type="component" value="Unassembled WGS sequence"/>
</dbReference>
<feature type="transmembrane region" description="Helical" evidence="2">
    <location>
        <begin position="142"/>
        <end position="165"/>
    </location>
</feature>
<evidence type="ECO:0000313" key="5">
    <source>
        <dbReference type="Proteomes" id="UP000345527"/>
    </source>
</evidence>
<dbReference type="AlphaFoldDB" id="A0A5J5DZ47"/>
<proteinExistence type="predicted"/>
<keyword evidence="2" id="KW-0472">Membrane</keyword>
<feature type="compositionally biased region" description="Low complexity" evidence="1">
    <location>
        <begin position="45"/>
        <end position="69"/>
    </location>
</feature>
<reference evidence="5 6" key="1">
    <citation type="journal article" date="2019" name="Syst. Appl. Microbiol.">
        <title>Characterization of Bifidobacterium species in feaces of the Egyptian fruit bat: Description of B. vespertilionis sp. nov. and B. rousetti sp. nov.</title>
        <authorList>
            <person name="Modesto M."/>
            <person name="Satti M."/>
            <person name="Watanabe K."/>
            <person name="Puglisi E."/>
            <person name="Morelli L."/>
            <person name="Huang C.-H."/>
            <person name="Liou J.-S."/>
            <person name="Miyashita M."/>
            <person name="Tamura T."/>
            <person name="Saito S."/>
            <person name="Mori K."/>
            <person name="Huang L."/>
            <person name="Sciavilla P."/>
            <person name="Sandri C."/>
            <person name="Spiezio C."/>
            <person name="Vitali F."/>
            <person name="Cavalieri D."/>
            <person name="Perpetuini G."/>
            <person name="Tofalo R."/>
            <person name="Bonetti A."/>
            <person name="Arita M."/>
            <person name="Mattarelli P."/>
        </authorList>
    </citation>
    <scope>NUCLEOTIDE SEQUENCE [LARGE SCALE GENOMIC DNA]</scope>
    <source>
        <strain evidence="3 6">RST16</strain>
        <strain evidence="4 5">RST8</strain>
    </source>
</reference>
<feature type="compositionally biased region" description="Low complexity" evidence="1">
    <location>
        <begin position="101"/>
        <end position="118"/>
    </location>
</feature>
<dbReference type="Proteomes" id="UP000374630">
    <property type="component" value="Unassembled WGS sequence"/>
</dbReference>
<accession>A0A5J5DZ47</accession>
<evidence type="ECO:0000313" key="6">
    <source>
        <dbReference type="Proteomes" id="UP000374630"/>
    </source>
</evidence>
<evidence type="ECO:0000313" key="3">
    <source>
        <dbReference type="EMBL" id="KAA8822086.1"/>
    </source>
</evidence>
<evidence type="ECO:0000313" key="4">
    <source>
        <dbReference type="EMBL" id="KAA8824551.1"/>
    </source>
</evidence>
<sequence length="210" mass="20584">MTNTVNGGNNPAKVSGDSADGNAADFDRTKAIAADPTPAKRSEASDQPTPQDQPTQPMQPAQAAQSPQAAQPPQPVSAEPVQGAQPQAARIPQPSQPSPAAPAASIPGASTPSAPIPTVAGPKPNKAPGAWTLAFKSIDRKVWAIFAAGALVFGLAGGAASAALVSSFDGGSHSGGFSRHVRMSGSGSSDGSIGRSGGASQGGSGETRAS</sequence>
<feature type="compositionally biased region" description="Gly residues" evidence="1">
    <location>
        <begin position="194"/>
        <end position="210"/>
    </location>
</feature>
<evidence type="ECO:0000256" key="2">
    <source>
        <dbReference type="SAM" id="Phobius"/>
    </source>
</evidence>
<feature type="region of interest" description="Disordered" evidence="1">
    <location>
        <begin position="171"/>
        <end position="210"/>
    </location>
</feature>
<dbReference type="EMBL" id="RZNZ01000002">
    <property type="protein sequence ID" value="KAA8822086.1"/>
    <property type="molecule type" value="Genomic_DNA"/>
</dbReference>
<feature type="compositionally biased region" description="Low complexity" evidence="1">
    <location>
        <begin position="171"/>
        <end position="193"/>
    </location>
</feature>
<name>A0A5J5DZ47_9BIFI</name>
<comment type="caution">
    <text evidence="4">The sequence shown here is derived from an EMBL/GenBank/DDBJ whole genome shotgun (WGS) entry which is preliminary data.</text>
</comment>
<keyword evidence="2" id="KW-1133">Transmembrane helix</keyword>
<protein>
    <submittedName>
        <fullName evidence="4">Uncharacterized protein</fullName>
    </submittedName>
</protein>
<dbReference type="EMBL" id="RZOA01000002">
    <property type="protein sequence ID" value="KAA8824551.1"/>
    <property type="molecule type" value="Genomic_DNA"/>
</dbReference>
<evidence type="ECO:0000256" key="1">
    <source>
        <dbReference type="SAM" id="MobiDB-lite"/>
    </source>
</evidence>
<feature type="compositionally biased region" description="Low complexity" evidence="1">
    <location>
        <begin position="82"/>
        <end position="93"/>
    </location>
</feature>
<feature type="region of interest" description="Disordered" evidence="1">
    <location>
        <begin position="1"/>
        <end position="129"/>
    </location>
</feature>
<gene>
    <name evidence="4" type="ORF">EM848_01700</name>
    <name evidence="3" type="ORF">EMO90_02525</name>
</gene>
<organism evidence="4 5">
    <name type="scientific">Bifidobacterium vespertilionis</name>
    <dbReference type="NCBI Taxonomy" id="2562524"/>
    <lineage>
        <taxon>Bacteria</taxon>
        <taxon>Bacillati</taxon>
        <taxon>Actinomycetota</taxon>
        <taxon>Actinomycetes</taxon>
        <taxon>Bifidobacteriales</taxon>
        <taxon>Bifidobacteriaceae</taxon>
        <taxon>Bifidobacterium</taxon>
    </lineage>
</organism>
<keyword evidence="2" id="KW-0812">Transmembrane</keyword>